<organism evidence="13 14">
    <name type="scientific">Cladonia borealis</name>
    <dbReference type="NCBI Taxonomy" id="184061"/>
    <lineage>
        <taxon>Eukaryota</taxon>
        <taxon>Fungi</taxon>
        <taxon>Dikarya</taxon>
        <taxon>Ascomycota</taxon>
        <taxon>Pezizomycotina</taxon>
        <taxon>Lecanoromycetes</taxon>
        <taxon>OSLEUM clade</taxon>
        <taxon>Lecanoromycetidae</taxon>
        <taxon>Lecanorales</taxon>
        <taxon>Lecanorineae</taxon>
        <taxon>Cladoniaceae</taxon>
        <taxon>Cladonia</taxon>
    </lineage>
</organism>
<dbReference type="Proteomes" id="UP001166286">
    <property type="component" value="Unassembled WGS sequence"/>
</dbReference>
<dbReference type="GO" id="GO:0030488">
    <property type="term" value="P:tRNA methylation"/>
    <property type="evidence" value="ECO:0007669"/>
    <property type="project" value="UniProtKB-ARBA"/>
</dbReference>
<keyword evidence="14" id="KW-1185">Reference proteome</keyword>
<dbReference type="PANTHER" id="PTHR22808:SF1">
    <property type="entry name" value="RNA CYTOSINE-C(5)-METHYLTRANSFERASE NSUN2-RELATED"/>
    <property type="match status" value="1"/>
</dbReference>
<evidence type="ECO:0000256" key="4">
    <source>
        <dbReference type="ARBA" id="ARBA00022603"/>
    </source>
</evidence>
<keyword evidence="7" id="KW-0819">tRNA processing</keyword>
<feature type="binding site" evidence="10">
    <location>
        <position position="273"/>
    </location>
    <ligand>
        <name>S-adenosyl-L-methionine</name>
        <dbReference type="ChEBI" id="CHEBI:59789"/>
    </ligand>
</feature>
<feature type="region of interest" description="Disordered" evidence="11">
    <location>
        <begin position="1"/>
        <end position="26"/>
    </location>
</feature>
<feature type="region of interest" description="Disordered" evidence="11">
    <location>
        <begin position="831"/>
        <end position="908"/>
    </location>
</feature>
<keyword evidence="9" id="KW-0539">Nucleus</keyword>
<protein>
    <recommendedName>
        <fullName evidence="12">SAM-dependent MTase RsmB/NOP-type domain-containing protein</fullName>
    </recommendedName>
</protein>
<keyword evidence="8 10" id="KW-0694">RNA-binding</keyword>
<comment type="similarity">
    <text evidence="2 10">Belongs to the class I-like SAM-binding methyltransferase superfamily. RsmB/NOP family.</text>
</comment>
<sequence length="908" mass="100890">MGKRGGKRGHRGGRGGGRGFGQRSIRTDYSEVPKANGLFEKYYNELGIVEEGEHDEFWGALKRDLPNSFRFTGSKGQALPVQQLLKDRYIPEITSIEYNGEFVHPPSPIPWFPDQLAWQMTTPKSIVRKFAPFKSFQQFLVSETSVGNISRQEVVSMIPPLLMDIKPGMVVMDMCAAPGSKAAQLIEMVHDGEEARMRKVIRKMKNEEGREVSPDGELTKDEMEEQEKIGDWSDDGRTTGLLIANDSDYKRAHMLIHQMKRLNSPNLIVTNHDATMFPSIKLPSESARADVPPRGRYLKFDRILADVPCSGDGTCRKNVNVWKDWIPGNALGLYSTQVRILVRALQMLKVGGRVVYSTCSMSPVENEAVVATAIARCGGMSKVDIIDCSSALPQLKRRKGLTGWKVMDKKGKLWSSWEAVEEERARNGDDGLGRLTEAMFPPSRSNDTVPLERCMRVYGHLQDTGAFFIAVLEKKTEIKAKPEAEPKQVEPQPSIVSVVNEIEALPTNGTNPVEKIDALDSIAPPTASTEEEDVSAVARQNRENTPDTGPTAEKRTLDAEADAELSNKRPKFRDDVDDPAPPGPEDRQIHYPPPPAAQLAAGHPSAPTSPPSHLNSHPVKKPKGTYEEPFIFLRPDHPDLQPITTFYALSPRFPTSRFMVRNATGTPAKTIYYTSSLARDILTTNASSGIKFVHCGVKMFVKQDAQSADVCRWRIQSEGMPIVEGWVGEERVVRLWRRSTLRTLLVEMFPKVEGNGWRDLGEIGQRVLDMGMGCCVLRVEKGGGEDGEEGFSERMVLPLWRSRSSLNLMLPKEERKAMLLRLFNDDTPLQDHSKDRFNKKAERRAEGVDDEVDEGGAVERDGEGIAGDEDDGDDFAPGGADDDVAARGEEDVSPDDVRDEKMEVNGPS</sequence>
<feature type="compositionally biased region" description="Basic and acidic residues" evidence="11">
    <location>
        <begin position="884"/>
        <end position="908"/>
    </location>
</feature>
<evidence type="ECO:0000256" key="8">
    <source>
        <dbReference type="ARBA" id="ARBA00022884"/>
    </source>
</evidence>
<dbReference type="PANTHER" id="PTHR22808">
    <property type="entry name" value="NCL1 YEAST -RELATED NOL1/NOP2/FMU SUN DOMAIN-CONTAINING"/>
    <property type="match status" value="1"/>
</dbReference>
<dbReference type="GO" id="GO:0000049">
    <property type="term" value="F:tRNA binding"/>
    <property type="evidence" value="ECO:0007669"/>
    <property type="project" value="UniProtKB-KW"/>
</dbReference>
<dbReference type="PRINTS" id="PR02008">
    <property type="entry name" value="RCMTFAMILY"/>
</dbReference>
<dbReference type="EMBL" id="JAFEKC020000005">
    <property type="protein sequence ID" value="KAK0514258.1"/>
    <property type="molecule type" value="Genomic_DNA"/>
</dbReference>
<dbReference type="GO" id="GO:0005634">
    <property type="term" value="C:nucleus"/>
    <property type="evidence" value="ECO:0007669"/>
    <property type="project" value="UniProtKB-SubCell"/>
</dbReference>
<evidence type="ECO:0000256" key="3">
    <source>
        <dbReference type="ARBA" id="ARBA00022555"/>
    </source>
</evidence>
<evidence type="ECO:0000256" key="5">
    <source>
        <dbReference type="ARBA" id="ARBA00022679"/>
    </source>
</evidence>
<feature type="active site" description="Nucleophile" evidence="10">
    <location>
        <position position="359"/>
    </location>
</feature>
<dbReference type="AlphaFoldDB" id="A0AA39V361"/>
<dbReference type="InterPro" id="IPR018314">
    <property type="entry name" value="RsmB/NOL1/NOP2-like_CS"/>
</dbReference>
<evidence type="ECO:0000313" key="14">
    <source>
        <dbReference type="Proteomes" id="UP001166286"/>
    </source>
</evidence>
<feature type="domain" description="SAM-dependent MTase RsmB/NOP-type" evidence="12">
    <location>
        <begin position="57"/>
        <end position="475"/>
    </location>
</feature>
<feature type="region of interest" description="Disordered" evidence="11">
    <location>
        <begin position="525"/>
        <end position="621"/>
    </location>
</feature>
<comment type="caution">
    <text evidence="13">The sequence shown here is derived from an EMBL/GenBank/DDBJ whole genome shotgun (WGS) entry which is preliminary data.</text>
</comment>
<dbReference type="InterPro" id="IPR029063">
    <property type="entry name" value="SAM-dependent_MTases_sf"/>
</dbReference>
<evidence type="ECO:0000256" key="11">
    <source>
        <dbReference type="SAM" id="MobiDB-lite"/>
    </source>
</evidence>
<evidence type="ECO:0000256" key="9">
    <source>
        <dbReference type="ARBA" id="ARBA00023242"/>
    </source>
</evidence>
<feature type="binding site" evidence="10">
    <location>
        <position position="306"/>
    </location>
    <ligand>
        <name>S-adenosyl-L-methionine</name>
        <dbReference type="ChEBI" id="CHEBI:59789"/>
    </ligand>
</feature>
<dbReference type="GO" id="GO:0005737">
    <property type="term" value="C:cytoplasm"/>
    <property type="evidence" value="ECO:0007669"/>
    <property type="project" value="TreeGrafter"/>
</dbReference>
<evidence type="ECO:0000256" key="2">
    <source>
        <dbReference type="ARBA" id="ARBA00007494"/>
    </source>
</evidence>
<dbReference type="InterPro" id="IPR049560">
    <property type="entry name" value="MeTrfase_RsmB-F_NOP2_cat"/>
</dbReference>
<feature type="compositionally biased region" description="Basic and acidic residues" evidence="11">
    <location>
        <begin position="831"/>
        <end position="847"/>
    </location>
</feature>
<evidence type="ECO:0000256" key="6">
    <source>
        <dbReference type="ARBA" id="ARBA00022691"/>
    </source>
</evidence>
<evidence type="ECO:0000256" key="7">
    <source>
        <dbReference type="ARBA" id="ARBA00022694"/>
    </source>
</evidence>
<keyword evidence="4 10" id="KW-0489">Methyltransferase</keyword>
<dbReference type="InterPro" id="IPR023267">
    <property type="entry name" value="RCMT"/>
</dbReference>
<feature type="binding site" evidence="10">
    <location>
        <position position="246"/>
    </location>
    <ligand>
        <name>S-adenosyl-L-methionine</name>
        <dbReference type="ChEBI" id="CHEBI:59789"/>
    </ligand>
</feature>
<dbReference type="SUPFAM" id="SSF53335">
    <property type="entry name" value="S-adenosyl-L-methionine-dependent methyltransferases"/>
    <property type="match status" value="1"/>
</dbReference>
<dbReference type="InterPro" id="IPR057285">
    <property type="entry name" value="Pre-PUA_NSUN2"/>
</dbReference>
<dbReference type="PROSITE" id="PS01153">
    <property type="entry name" value="NOL1_NOP2_SUN"/>
    <property type="match status" value="1"/>
</dbReference>
<dbReference type="InterPro" id="IPR001678">
    <property type="entry name" value="MeTrfase_RsmB-F_NOP2_dom"/>
</dbReference>
<dbReference type="Pfam" id="PF01189">
    <property type="entry name" value="Methyltr_RsmB-F"/>
    <property type="match status" value="1"/>
</dbReference>
<gene>
    <name evidence="13" type="ORF">JMJ35_002875</name>
</gene>
<proteinExistence type="inferred from homology"/>
<feature type="compositionally biased region" description="Basic residues" evidence="11">
    <location>
        <begin position="1"/>
        <end position="13"/>
    </location>
</feature>
<evidence type="ECO:0000256" key="10">
    <source>
        <dbReference type="PROSITE-ProRule" id="PRU01023"/>
    </source>
</evidence>
<reference evidence="13" key="1">
    <citation type="submission" date="2023-03" db="EMBL/GenBank/DDBJ databases">
        <title>Complete genome of Cladonia borealis.</title>
        <authorList>
            <person name="Park H."/>
        </authorList>
    </citation>
    <scope>NUCLEOTIDE SEQUENCE</scope>
    <source>
        <strain evidence="13">ANT050790</strain>
    </source>
</reference>
<dbReference type="InterPro" id="IPR057286">
    <property type="entry name" value="PUA_NSUN2"/>
</dbReference>
<comment type="subcellular location">
    <subcellularLocation>
        <location evidence="1">Nucleus</location>
    </subcellularLocation>
</comment>
<dbReference type="PRINTS" id="PR02011">
    <property type="entry name" value="RCMTNCL1"/>
</dbReference>
<dbReference type="Gene3D" id="3.40.50.150">
    <property type="entry name" value="Vaccinia Virus protein VP39"/>
    <property type="match status" value="1"/>
</dbReference>
<dbReference type="GO" id="GO:0016428">
    <property type="term" value="F:tRNA (cytidine-5-)-methyltransferase activity"/>
    <property type="evidence" value="ECO:0007669"/>
    <property type="project" value="InterPro"/>
</dbReference>
<dbReference type="PROSITE" id="PS51686">
    <property type="entry name" value="SAM_MT_RSMB_NOP"/>
    <property type="match status" value="1"/>
</dbReference>
<keyword evidence="5 10" id="KW-0808">Transferase</keyword>
<dbReference type="Pfam" id="PF25376">
    <property type="entry name" value="Pre-PUA_NSUN2"/>
    <property type="match status" value="1"/>
</dbReference>
<evidence type="ECO:0000256" key="1">
    <source>
        <dbReference type="ARBA" id="ARBA00004123"/>
    </source>
</evidence>
<keyword evidence="3" id="KW-0820">tRNA-binding</keyword>
<accession>A0AA39V361</accession>
<name>A0AA39V361_9LECA</name>
<evidence type="ECO:0000259" key="12">
    <source>
        <dbReference type="PROSITE" id="PS51686"/>
    </source>
</evidence>
<evidence type="ECO:0000313" key="13">
    <source>
        <dbReference type="EMBL" id="KAK0514258.1"/>
    </source>
</evidence>
<dbReference type="Pfam" id="PF25378">
    <property type="entry name" value="PUA_NSUN2"/>
    <property type="match status" value="1"/>
</dbReference>
<keyword evidence="6 10" id="KW-0949">S-adenosyl-L-methionine</keyword>
<feature type="binding site" evidence="10">
    <location>
        <begin position="175"/>
        <end position="181"/>
    </location>
    <ligand>
        <name>S-adenosyl-L-methionine</name>
        <dbReference type="ChEBI" id="CHEBI:59789"/>
    </ligand>
</feature>
<dbReference type="InterPro" id="IPR023270">
    <property type="entry name" value="RCMT_NCL1"/>
</dbReference>